<keyword evidence="2" id="KW-1185">Reference proteome</keyword>
<dbReference type="Gene3D" id="3.10.450.50">
    <property type="match status" value="1"/>
</dbReference>
<dbReference type="GO" id="GO:0030638">
    <property type="term" value="P:polyketide metabolic process"/>
    <property type="evidence" value="ECO:0007669"/>
    <property type="project" value="InterPro"/>
</dbReference>
<gene>
    <name evidence="1" type="ORF">H9Q16_00605</name>
</gene>
<evidence type="ECO:0000313" key="2">
    <source>
        <dbReference type="Proteomes" id="UP000635142"/>
    </source>
</evidence>
<reference evidence="1" key="1">
    <citation type="submission" date="2020-08" db="EMBL/GenBank/DDBJ databases">
        <title>Sulfitobacter aestuariivivens sp. nov., isolated from a tidal flat.</title>
        <authorList>
            <person name="Park S."/>
            <person name="Yoon J.-H."/>
        </authorList>
    </citation>
    <scope>NUCLEOTIDE SEQUENCE</scope>
    <source>
        <strain evidence="1">TSTF-M16</strain>
    </source>
</reference>
<dbReference type="InterPro" id="IPR032710">
    <property type="entry name" value="NTF2-like_dom_sf"/>
</dbReference>
<evidence type="ECO:0000313" key="1">
    <source>
        <dbReference type="EMBL" id="MBD3662413.1"/>
    </source>
</evidence>
<organism evidence="1 2">
    <name type="scientific">Sulfitobacter aestuariivivens</name>
    <dbReference type="NCBI Taxonomy" id="2766981"/>
    <lineage>
        <taxon>Bacteria</taxon>
        <taxon>Pseudomonadati</taxon>
        <taxon>Pseudomonadota</taxon>
        <taxon>Alphaproteobacteria</taxon>
        <taxon>Rhodobacterales</taxon>
        <taxon>Roseobacteraceae</taxon>
        <taxon>Sulfitobacter</taxon>
    </lineage>
</organism>
<proteinExistence type="predicted"/>
<sequence>MSITETAHAFFDACETGQGWEVCAQYCHADASFAAQSEAIAEITTLEGYCDWMKGLLTILEDGSYELKSFGTDTERACVVAYAVFTGSHSGDGGPVPPTGKTTSSDYVYHMAFRDGKVAHMTKIWNAPWALRELGWG</sequence>
<comment type="caution">
    <text evidence="1">The sequence shown here is derived from an EMBL/GenBank/DDBJ whole genome shotgun (WGS) entry which is preliminary data.</text>
</comment>
<dbReference type="Pfam" id="PF07366">
    <property type="entry name" value="SnoaL"/>
    <property type="match status" value="1"/>
</dbReference>
<dbReference type="RefSeq" id="WP_191073453.1">
    <property type="nucleotide sequence ID" value="NZ_JACTAG010000001.1"/>
</dbReference>
<protein>
    <submittedName>
        <fullName evidence="1">Ester cyclase</fullName>
    </submittedName>
</protein>
<name>A0A927D127_9RHOB</name>
<dbReference type="InterPro" id="IPR009959">
    <property type="entry name" value="Cyclase_SnoaL-like"/>
</dbReference>
<dbReference type="AlphaFoldDB" id="A0A927D127"/>
<dbReference type="SUPFAM" id="SSF54427">
    <property type="entry name" value="NTF2-like"/>
    <property type="match status" value="1"/>
</dbReference>
<dbReference type="EMBL" id="JACTAG010000001">
    <property type="protein sequence ID" value="MBD3662413.1"/>
    <property type="molecule type" value="Genomic_DNA"/>
</dbReference>
<dbReference type="Proteomes" id="UP000635142">
    <property type="component" value="Unassembled WGS sequence"/>
</dbReference>
<accession>A0A927D127</accession>